<dbReference type="AlphaFoldDB" id="A0A397WBA3"/>
<accession>A0A397WBA3</accession>
<protein>
    <submittedName>
        <fullName evidence="1">Uncharacterized protein</fullName>
    </submittedName>
</protein>
<name>A0A397WBA3_9GLOM</name>
<proteinExistence type="predicted"/>
<dbReference type="PANTHER" id="PTHR40866">
    <property type="entry name" value="BED-TYPE DOMAIN-CONTAINING PROTEIN"/>
    <property type="match status" value="1"/>
</dbReference>
<sequence length="145" mass="16457">MILPEKIGIMFDGWTNNGIHFVELFGIYQTVHKSRNLVLLAFSPFEDRSTQSANVHVRFFEDVLESYNKNVQNILFISGDNCSTNKKIANDLDLPLVGCASHRLNLAVNDLISLSSVLVNQIHTIVIMMRTYKNRGKLAKLEIFC</sequence>
<dbReference type="InterPro" id="IPR012337">
    <property type="entry name" value="RNaseH-like_sf"/>
</dbReference>
<dbReference type="PANTHER" id="PTHR40866:SF1">
    <property type="entry name" value="BED-TYPE DOMAIN-CONTAINING PROTEIN"/>
    <property type="match status" value="1"/>
</dbReference>
<comment type="caution">
    <text evidence="1">The sequence shown here is derived from an EMBL/GenBank/DDBJ whole genome shotgun (WGS) entry which is preliminary data.</text>
</comment>
<dbReference type="SUPFAM" id="SSF53098">
    <property type="entry name" value="Ribonuclease H-like"/>
    <property type="match status" value="1"/>
</dbReference>
<evidence type="ECO:0000313" key="2">
    <source>
        <dbReference type="Proteomes" id="UP000266673"/>
    </source>
</evidence>
<dbReference type="EMBL" id="QKWP01000024">
    <property type="protein sequence ID" value="RIB29993.1"/>
    <property type="molecule type" value="Genomic_DNA"/>
</dbReference>
<dbReference type="Proteomes" id="UP000266673">
    <property type="component" value="Unassembled WGS sequence"/>
</dbReference>
<keyword evidence="2" id="KW-1185">Reference proteome</keyword>
<reference evidence="1 2" key="1">
    <citation type="submission" date="2018-06" db="EMBL/GenBank/DDBJ databases">
        <title>Comparative genomics reveals the genomic features of Rhizophagus irregularis, R. cerebriforme, R. diaphanum and Gigaspora rosea, and their symbiotic lifestyle signature.</title>
        <authorList>
            <person name="Morin E."/>
            <person name="San Clemente H."/>
            <person name="Chen E.C.H."/>
            <person name="De La Providencia I."/>
            <person name="Hainaut M."/>
            <person name="Kuo A."/>
            <person name="Kohler A."/>
            <person name="Murat C."/>
            <person name="Tang N."/>
            <person name="Roy S."/>
            <person name="Loubradou J."/>
            <person name="Henrissat B."/>
            <person name="Grigoriev I.V."/>
            <person name="Corradi N."/>
            <person name="Roux C."/>
            <person name="Martin F.M."/>
        </authorList>
    </citation>
    <scope>NUCLEOTIDE SEQUENCE [LARGE SCALE GENOMIC DNA]</scope>
    <source>
        <strain evidence="1 2">DAOM 194757</strain>
    </source>
</reference>
<dbReference type="OrthoDB" id="5598835at2759"/>
<gene>
    <name evidence="1" type="ORF">C2G38_2287660</name>
</gene>
<organism evidence="1 2">
    <name type="scientific">Gigaspora rosea</name>
    <dbReference type="NCBI Taxonomy" id="44941"/>
    <lineage>
        <taxon>Eukaryota</taxon>
        <taxon>Fungi</taxon>
        <taxon>Fungi incertae sedis</taxon>
        <taxon>Mucoromycota</taxon>
        <taxon>Glomeromycotina</taxon>
        <taxon>Glomeromycetes</taxon>
        <taxon>Diversisporales</taxon>
        <taxon>Gigasporaceae</taxon>
        <taxon>Gigaspora</taxon>
    </lineage>
</organism>
<evidence type="ECO:0000313" key="1">
    <source>
        <dbReference type="EMBL" id="RIB29993.1"/>
    </source>
</evidence>